<dbReference type="PANTHER" id="PTHR46696">
    <property type="entry name" value="P450, PUTATIVE (EUROFUNG)-RELATED"/>
    <property type="match status" value="1"/>
</dbReference>
<evidence type="ECO:0000313" key="3">
    <source>
        <dbReference type="Proteomes" id="UP001246372"/>
    </source>
</evidence>
<reference evidence="2" key="1">
    <citation type="submission" date="2023-09" db="EMBL/GenBank/DDBJ databases">
        <title>Paucibacter sp. APW11 Genome sequencing and assembly.</title>
        <authorList>
            <person name="Kim I."/>
        </authorList>
    </citation>
    <scope>NUCLEOTIDE SEQUENCE</scope>
    <source>
        <strain evidence="2">APW11</strain>
    </source>
</reference>
<dbReference type="InterPro" id="IPR017972">
    <property type="entry name" value="Cyt_P450_CS"/>
</dbReference>
<dbReference type="PROSITE" id="PS00086">
    <property type="entry name" value="CYTOCHROME_P450"/>
    <property type="match status" value="1"/>
</dbReference>
<dbReference type="Gene3D" id="1.10.630.10">
    <property type="entry name" value="Cytochrome P450"/>
    <property type="match status" value="2"/>
</dbReference>
<sequence length="331" mass="35128">MLTKHAPLTLLTAAHAADPWPFYAERLQGPGLHHDPSLQLWWAGDAPTVRQLLADPRLGVRPPEAPVPPALRERPLGRLFSQWLRMRDDAAHAPEKQALQAALGAWPAERLRSEAARCCAVAASGGLAHWQWASLPCTVAALLGLTMDSLAAQQQLLGQLAGFARALKADAEPEALSAADAACEALSAALAPQDIALLWQAYEAGAALLGQAWLEARLPEALARLGPLQAPVHHTRRWAHEPLQIGGQVLPAGSPVLLLLLAEPDLAWGHGAHRCPGRDLALAIAAEALRHAPAAPVPVPVPVPVPDTDTDTEAAGARHHWPLPNARIPVL</sequence>
<accession>A0ABU3PJT2</accession>
<dbReference type="RefSeq" id="WP_315653319.1">
    <property type="nucleotide sequence ID" value="NZ_JAVXZY010000017.1"/>
</dbReference>
<dbReference type="PANTHER" id="PTHR46696:SF1">
    <property type="entry name" value="CYTOCHROME P450 YJIB-RELATED"/>
    <property type="match status" value="1"/>
</dbReference>
<dbReference type="EMBL" id="JAVXZY010000017">
    <property type="protein sequence ID" value="MDT9002422.1"/>
    <property type="molecule type" value="Genomic_DNA"/>
</dbReference>
<evidence type="ECO:0000313" key="2">
    <source>
        <dbReference type="EMBL" id="MDT9002422.1"/>
    </source>
</evidence>
<comment type="caution">
    <text evidence="2">The sequence shown here is derived from an EMBL/GenBank/DDBJ whole genome shotgun (WGS) entry which is preliminary data.</text>
</comment>
<protein>
    <recommendedName>
        <fullName evidence="4">Cytochrome</fullName>
    </recommendedName>
</protein>
<dbReference type="Proteomes" id="UP001246372">
    <property type="component" value="Unassembled WGS sequence"/>
</dbReference>
<evidence type="ECO:0008006" key="4">
    <source>
        <dbReference type="Google" id="ProtNLM"/>
    </source>
</evidence>
<keyword evidence="3" id="KW-1185">Reference proteome</keyword>
<organism evidence="2 3">
    <name type="scientific">Roseateles aquae</name>
    <dbReference type="NCBI Taxonomy" id="3077235"/>
    <lineage>
        <taxon>Bacteria</taxon>
        <taxon>Pseudomonadati</taxon>
        <taxon>Pseudomonadota</taxon>
        <taxon>Betaproteobacteria</taxon>
        <taxon>Burkholderiales</taxon>
        <taxon>Sphaerotilaceae</taxon>
        <taxon>Roseateles</taxon>
    </lineage>
</organism>
<proteinExistence type="inferred from homology"/>
<dbReference type="SUPFAM" id="SSF48264">
    <property type="entry name" value="Cytochrome P450"/>
    <property type="match status" value="1"/>
</dbReference>
<evidence type="ECO:0000256" key="1">
    <source>
        <dbReference type="ARBA" id="ARBA00010617"/>
    </source>
</evidence>
<name>A0ABU3PJT2_9BURK</name>
<dbReference type="InterPro" id="IPR036396">
    <property type="entry name" value="Cyt_P450_sf"/>
</dbReference>
<comment type="similarity">
    <text evidence="1">Belongs to the cytochrome P450 family.</text>
</comment>
<gene>
    <name evidence="2" type="ORF">RQP53_24285</name>
</gene>